<dbReference type="Proteomes" id="UP000018896">
    <property type="component" value="Unassembled WGS sequence"/>
</dbReference>
<comment type="caution">
    <text evidence="2">The sequence shown here is derived from an EMBL/GenBank/DDBJ whole genome shotgun (WGS) entry which is preliminary data.</text>
</comment>
<protein>
    <recommendedName>
        <fullName evidence="1">DUF2264 domain-containing protein</fullName>
    </recommendedName>
</protein>
<sequence length="386" mass="44191">MSKQIDQAGSVDRRYWIGTMKKIADPVLLTLSQDKLKEAMPVEGQTEDRRNYSHLEAFARLVCGMAPWLELGEAEDEEGQQRKKYADLVRNCIRIATDPTAKDYMNFTEGHQPIVDTAFLAHALVRAPGELIDKLAPKVKQNVIKAFKSTRNRKPPFNNWLLFAAMIETALYLLGEEDWDRMRIDFALKQHSQWYLGDGVYSDGPEFHMDYYNSYVIQPMLVDIIDQVCDQSSDWEEMKDEIFKRATRYAVIQERSISPEGTFPIVGRSIAYRFGAFQHLAQMALQHKLDKNLKPAQVRCALTSVIRKTMNAQDNFDENGWLTIGLYGHQPELAESYISTGSLYLCATVFLPLGLPETDLFWQGQEDWTARKVWNGSRISIDSALS</sequence>
<dbReference type="InterPro" id="IPR016624">
    <property type="entry name" value="UCP014753"/>
</dbReference>
<reference evidence="2 3" key="1">
    <citation type="journal article" date="2014" name="Genome Announc.">
        <title>Draft Genome Sequences of Three Alkaliphilic Bacillus Strains, Bacillus wakoensis JCM 9140T, Bacillus akibai JCM 9157T, and Bacillus hemicellulosilyticus JCM 9152T.</title>
        <authorList>
            <person name="Yuki M."/>
            <person name="Oshima K."/>
            <person name="Suda W."/>
            <person name="Oshida Y."/>
            <person name="Kitamura K."/>
            <person name="Iida T."/>
            <person name="Hattori M."/>
            <person name="Ohkuma M."/>
        </authorList>
    </citation>
    <scope>NUCLEOTIDE SEQUENCE [LARGE SCALE GENOMIC DNA]</scope>
    <source>
        <strain evidence="2 3">JCM 9157</strain>
    </source>
</reference>
<dbReference type="SUPFAM" id="SSF48230">
    <property type="entry name" value="Chondroitin AC/alginate lyase"/>
    <property type="match status" value="1"/>
</dbReference>
<evidence type="ECO:0000313" key="3">
    <source>
        <dbReference type="Proteomes" id="UP000018896"/>
    </source>
</evidence>
<dbReference type="InterPro" id="IPR049349">
    <property type="entry name" value="DUF2264_N"/>
</dbReference>
<proteinExistence type="predicted"/>
<dbReference type="PANTHER" id="PTHR35339">
    <property type="entry name" value="LINALOOL DEHYDRATASE_ISOMERASE DOMAIN-CONTAINING PROTEIN"/>
    <property type="match status" value="1"/>
</dbReference>
<dbReference type="Pfam" id="PF10022">
    <property type="entry name" value="DUF2264"/>
    <property type="match status" value="1"/>
</dbReference>
<dbReference type="PANTHER" id="PTHR35339:SF3">
    <property type="entry name" value="DUF2264 DOMAIN-CONTAINING PROTEIN"/>
    <property type="match status" value="1"/>
</dbReference>
<dbReference type="EMBL" id="BAUV01000016">
    <property type="protein sequence ID" value="GAE35218.1"/>
    <property type="molecule type" value="Genomic_DNA"/>
</dbReference>
<dbReference type="RefSeq" id="WP_268870940.1">
    <property type="nucleotide sequence ID" value="NZ_BAUV01000016.1"/>
</dbReference>
<organism evidence="2 3">
    <name type="scientific">Halalkalibacter akibai (strain ATCC 43226 / DSM 21942 / CIP 109018 / JCM 9157 / 1139)</name>
    <name type="common">Bacillus akibai</name>
    <dbReference type="NCBI Taxonomy" id="1236973"/>
    <lineage>
        <taxon>Bacteria</taxon>
        <taxon>Bacillati</taxon>
        <taxon>Bacillota</taxon>
        <taxon>Bacilli</taxon>
        <taxon>Bacillales</taxon>
        <taxon>Bacillaceae</taxon>
        <taxon>Halalkalibacter</taxon>
    </lineage>
</organism>
<dbReference type="PIRSF" id="PIRSF014753">
    <property type="entry name" value="UCP014753"/>
    <property type="match status" value="1"/>
</dbReference>
<dbReference type="AlphaFoldDB" id="W4QUC2"/>
<dbReference type="InterPro" id="IPR008929">
    <property type="entry name" value="Chondroitin_lyas"/>
</dbReference>
<name>W4QUC2_HALA3</name>
<gene>
    <name evidence="2" type="ORF">JCM9157_2317</name>
</gene>
<dbReference type="STRING" id="1236973.JCM9157_2317"/>
<evidence type="ECO:0000259" key="1">
    <source>
        <dbReference type="Pfam" id="PF10022"/>
    </source>
</evidence>
<dbReference type="Gene3D" id="1.50.10.100">
    <property type="entry name" value="Chondroitin AC/alginate lyase"/>
    <property type="match status" value="1"/>
</dbReference>
<feature type="domain" description="DUF2264" evidence="1">
    <location>
        <begin position="12"/>
        <end position="366"/>
    </location>
</feature>
<keyword evidence="3" id="KW-1185">Reference proteome</keyword>
<evidence type="ECO:0000313" key="2">
    <source>
        <dbReference type="EMBL" id="GAE35218.1"/>
    </source>
</evidence>
<accession>W4QUC2</accession>
<dbReference type="eggNOG" id="COG4289">
    <property type="taxonomic scope" value="Bacteria"/>
</dbReference>